<dbReference type="OrthoDB" id="9150973at2"/>
<feature type="transmembrane region" description="Helical" evidence="1">
    <location>
        <begin position="305"/>
        <end position="326"/>
    </location>
</feature>
<dbReference type="Gene3D" id="3.40.50.450">
    <property type="match status" value="1"/>
</dbReference>
<dbReference type="AlphaFoldDB" id="A0A1Q9GJZ8"/>
<dbReference type="RefSeq" id="WP_075765163.1">
    <property type="nucleotide sequence ID" value="NZ_MJIL01000079.1"/>
</dbReference>
<accession>A0A1Q9GJZ8</accession>
<keyword evidence="1" id="KW-0812">Transmembrane</keyword>
<keyword evidence="1" id="KW-0472">Membrane</keyword>
<dbReference type="Proteomes" id="UP000186905">
    <property type="component" value="Unassembled WGS sequence"/>
</dbReference>
<proteinExistence type="predicted"/>
<protein>
    <recommendedName>
        <fullName evidence="4">SMODS and SLOG-associating 2TM effector domain-containing protein</fullName>
    </recommendedName>
</protein>
<keyword evidence="3" id="KW-1185">Reference proteome</keyword>
<evidence type="ECO:0000256" key="1">
    <source>
        <dbReference type="SAM" id="Phobius"/>
    </source>
</evidence>
<feature type="transmembrane region" description="Helical" evidence="1">
    <location>
        <begin position="500"/>
        <end position="524"/>
    </location>
</feature>
<name>A0A1Q9GJZ8_9GAMM</name>
<evidence type="ECO:0008006" key="4">
    <source>
        <dbReference type="Google" id="ProtNLM"/>
    </source>
</evidence>
<dbReference type="EMBL" id="MJIL01000079">
    <property type="protein sequence ID" value="OLQ74826.1"/>
    <property type="molecule type" value="Genomic_DNA"/>
</dbReference>
<organism evidence="2 3">
    <name type="scientific">Photobacterium proteolyticum</name>
    <dbReference type="NCBI Taxonomy" id="1903952"/>
    <lineage>
        <taxon>Bacteria</taxon>
        <taxon>Pseudomonadati</taxon>
        <taxon>Pseudomonadota</taxon>
        <taxon>Gammaproteobacteria</taxon>
        <taxon>Vibrionales</taxon>
        <taxon>Vibrionaceae</taxon>
        <taxon>Photobacterium</taxon>
    </lineage>
</organism>
<keyword evidence="1" id="KW-1133">Transmembrane helix</keyword>
<feature type="transmembrane region" description="Helical" evidence="1">
    <location>
        <begin position="475"/>
        <end position="494"/>
    </location>
</feature>
<reference evidence="2 3" key="1">
    <citation type="submission" date="2016-09" db="EMBL/GenBank/DDBJ databases">
        <title>Photobacterium proteolyticum sp. nov. a protease producing bacterium isolated from ocean sediments of Laizhou Bay.</title>
        <authorList>
            <person name="Li Y."/>
        </authorList>
    </citation>
    <scope>NUCLEOTIDE SEQUENCE [LARGE SCALE GENOMIC DNA]</scope>
    <source>
        <strain evidence="2 3">13-12</strain>
    </source>
</reference>
<comment type="caution">
    <text evidence="2">The sequence shown here is derived from an EMBL/GenBank/DDBJ whole genome shotgun (WGS) entry which is preliminary data.</text>
</comment>
<dbReference type="STRING" id="1903952.BIT28_12735"/>
<evidence type="ECO:0000313" key="2">
    <source>
        <dbReference type="EMBL" id="OLQ74826.1"/>
    </source>
</evidence>
<feature type="transmembrane region" description="Helical" evidence="1">
    <location>
        <begin position="332"/>
        <end position="351"/>
    </location>
</feature>
<evidence type="ECO:0000313" key="3">
    <source>
        <dbReference type="Proteomes" id="UP000186905"/>
    </source>
</evidence>
<gene>
    <name evidence="2" type="ORF">BIT28_12735</name>
</gene>
<dbReference type="SUPFAM" id="SSF102405">
    <property type="entry name" value="MCP/YpsA-like"/>
    <property type="match status" value="1"/>
</dbReference>
<sequence>MNMDNNTGRMPLVIAVTGHRDIDALQDSRDHRSVSDAFTACLQYWLDTVGPDTPVHLLCGMAQGADLLAMKAALQLKSAGARITPLPCLVAPLSQLKESYDNQEDYEYAAKICEKYDCTITAPSQSVTSDMDEAYPYLYQGAVFTRYANVVIALWDSKPAKGHGGTADVVKMQLGDIPDIPEIKALFPKGFDGSNGGVVQHIPVTRCRPASDEADISYLTTPLKGSPYSVYLSCSHHQSIQDFLSHEFTTLLEQIRLFNRKYKGNDTQKAEQDSAQPGLTPALNRLFHYADTKAVKRRDKYQKSVLTFFFCAFFALLALEFVEWGVSSASGYMVTGGVLFALVACIGLYWTSRLRGWKRDYQLYRGVAEAIRLRGYLNLADIAPCESSLLPRQMRNNLPLFQQAVYLTELAWWQDKSIIDPDKIKHAWMESQISYLKARLTATPGKGFREIKKIHSNLLKMPGHYHRTLGKLSKLLMTSFVVLLASLFTLQLTGTADYYTWLYLGIKVMLFASGILALWINLAGYEHLCVSYSRLIALYQRAATELENTSDYHYTLQELAKEAFSEHCEWVYYNAKSEYNSGH</sequence>